<name>A0ABV0Y2X9_9TELE</name>
<reference evidence="1 2" key="1">
    <citation type="submission" date="2021-06" db="EMBL/GenBank/DDBJ databases">
        <authorList>
            <person name="Palmer J.M."/>
        </authorList>
    </citation>
    <scope>NUCLEOTIDE SEQUENCE [LARGE SCALE GENOMIC DNA]</scope>
    <source>
        <strain evidence="1 2">AS_MEX2019</strain>
        <tissue evidence="1">Muscle</tissue>
    </source>
</reference>
<gene>
    <name evidence="1" type="ORF">AMECASPLE_019694</name>
</gene>
<organism evidence="1 2">
    <name type="scientific">Ameca splendens</name>
    <dbReference type="NCBI Taxonomy" id="208324"/>
    <lineage>
        <taxon>Eukaryota</taxon>
        <taxon>Metazoa</taxon>
        <taxon>Chordata</taxon>
        <taxon>Craniata</taxon>
        <taxon>Vertebrata</taxon>
        <taxon>Euteleostomi</taxon>
        <taxon>Actinopterygii</taxon>
        <taxon>Neopterygii</taxon>
        <taxon>Teleostei</taxon>
        <taxon>Neoteleostei</taxon>
        <taxon>Acanthomorphata</taxon>
        <taxon>Ovalentaria</taxon>
        <taxon>Atherinomorphae</taxon>
        <taxon>Cyprinodontiformes</taxon>
        <taxon>Goodeidae</taxon>
        <taxon>Ameca</taxon>
    </lineage>
</organism>
<accession>A0ABV0Y2X9</accession>
<dbReference type="Proteomes" id="UP001469553">
    <property type="component" value="Unassembled WGS sequence"/>
</dbReference>
<dbReference type="EMBL" id="JAHRIP010020414">
    <property type="protein sequence ID" value="MEQ2288128.1"/>
    <property type="molecule type" value="Genomic_DNA"/>
</dbReference>
<evidence type="ECO:0000313" key="1">
    <source>
        <dbReference type="EMBL" id="MEQ2288128.1"/>
    </source>
</evidence>
<proteinExistence type="predicted"/>
<feature type="non-terminal residue" evidence="1">
    <location>
        <position position="1"/>
    </location>
</feature>
<evidence type="ECO:0000313" key="2">
    <source>
        <dbReference type="Proteomes" id="UP001469553"/>
    </source>
</evidence>
<comment type="caution">
    <text evidence="1">The sequence shown here is derived from an EMBL/GenBank/DDBJ whole genome shotgun (WGS) entry which is preliminary data.</text>
</comment>
<keyword evidence="2" id="KW-1185">Reference proteome</keyword>
<sequence length="110" mass="12480">RTQREAMYGRGEYAGSLQNGLGQDTDPSCCKATASPCSLYYQHYIKMHFIQRRPYTGPDHIIPGLADHLVCTKSLANSSFAITSLVLTYCIMSVRLCYLWCFSCNQQKRE</sequence>
<protein>
    <submittedName>
        <fullName evidence="1">Uncharacterized protein</fullName>
    </submittedName>
</protein>